<organism evidence="2 3">
    <name type="scientific">Stenotrophobium rhamnosiphilum</name>
    <dbReference type="NCBI Taxonomy" id="2029166"/>
    <lineage>
        <taxon>Bacteria</taxon>
        <taxon>Pseudomonadati</taxon>
        <taxon>Pseudomonadota</taxon>
        <taxon>Gammaproteobacteria</taxon>
        <taxon>Nevskiales</taxon>
        <taxon>Nevskiaceae</taxon>
        <taxon>Stenotrophobium</taxon>
    </lineage>
</organism>
<dbReference type="EMBL" id="QANS01000001">
    <property type="protein sequence ID" value="PTU33213.1"/>
    <property type="molecule type" value="Genomic_DNA"/>
</dbReference>
<reference evidence="2 3" key="1">
    <citation type="submission" date="2018-04" db="EMBL/GenBank/DDBJ databases">
        <title>Novel species isolated from glacier.</title>
        <authorList>
            <person name="Liu Q."/>
            <person name="Xin Y.-H."/>
        </authorList>
    </citation>
    <scope>NUCLEOTIDE SEQUENCE [LARGE SCALE GENOMIC DNA]</scope>
    <source>
        <strain evidence="2 3">GT1R17</strain>
    </source>
</reference>
<accession>A0A2T5MKV6</accession>
<name>A0A2T5MKV6_9GAMM</name>
<protein>
    <submittedName>
        <fullName evidence="2">Uncharacterized protein</fullName>
    </submittedName>
</protein>
<sequence length="343" mass="36341">MQLSRHAMLALTLLLSPAWVQAATADVGDDKASAIKGVQKVAIAEFGVEFYTQMGGGSNQSGTSAFMTSSLRGVADSDFQTIADQAYADTVAALKEAGFEVVDPAVLTANSGYQELVQKYGNEAPYSISDSTFGKGDPWLSKIFTSQGLKAFYSGSNKTNRGTFGQRFDSQNQKRGSIEGDVAKSLGATLLHVHYIVGFATIKDHGHKVLFSTGSAKVKSEWGTNLSAQDTEWQFVTDSGARTFTTSTRPRHSGAVYLDSALQSDESIYTGTETTSGEQKRSDGVANAVSMTMGLLLGNSSIDSTKKKTYDVTANSAEAYRKDAGQVITTTATAFAKALGAAK</sequence>
<feature type="signal peptide" evidence="1">
    <location>
        <begin position="1"/>
        <end position="22"/>
    </location>
</feature>
<evidence type="ECO:0000313" key="3">
    <source>
        <dbReference type="Proteomes" id="UP000244248"/>
    </source>
</evidence>
<dbReference type="AlphaFoldDB" id="A0A2T5MKV6"/>
<feature type="chain" id="PRO_5015774814" evidence="1">
    <location>
        <begin position="23"/>
        <end position="343"/>
    </location>
</feature>
<evidence type="ECO:0000313" key="2">
    <source>
        <dbReference type="EMBL" id="PTU33213.1"/>
    </source>
</evidence>
<keyword evidence="3" id="KW-1185">Reference proteome</keyword>
<proteinExistence type="predicted"/>
<evidence type="ECO:0000256" key="1">
    <source>
        <dbReference type="SAM" id="SignalP"/>
    </source>
</evidence>
<comment type="caution">
    <text evidence="2">The sequence shown here is derived from an EMBL/GenBank/DDBJ whole genome shotgun (WGS) entry which is preliminary data.</text>
</comment>
<keyword evidence="1" id="KW-0732">Signal</keyword>
<dbReference type="Proteomes" id="UP000244248">
    <property type="component" value="Unassembled WGS sequence"/>
</dbReference>
<gene>
    <name evidence="2" type="ORF">CJD38_03680</name>
</gene>